<dbReference type="InterPro" id="IPR029025">
    <property type="entry name" value="T3SS_substrate_exporter_C"/>
</dbReference>
<dbReference type="InterPro" id="IPR006135">
    <property type="entry name" value="T3SS_substrate_exporter"/>
</dbReference>
<name>A0A5E7BSK4_PSEFL</name>
<protein>
    <submittedName>
        <fullName evidence="2">Uncharacterized protein</fullName>
    </submittedName>
</protein>
<dbReference type="EMBL" id="CABVHW010000005">
    <property type="protein sequence ID" value="VVN95076.1"/>
    <property type="molecule type" value="Genomic_DNA"/>
</dbReference>
<sequence length="114" mass="12683">MLVAKGSDFLTVKMREIAVANNVLLLESPALARSIYYSTELEQEIPGGLIWPSPRYLPTSTRSASTAQARANVRIRSRMTFLFCRTCAAIPDRYACSSCRACEAAFEDEVLAWD</sequence>
<organism evidence="2 3">
    <name type="scientific">Pseudomonas fluorescens</name>
    <dbReference type="NCBI Taxonomy" id="294"/>
    <lineage>
        <taxon>Bacteria</taxon>
        <taxon>Pseudomonadati</taxon>
        <taxon>Pseudomonadota</taxon>
        <taxon>Gammaproteobacteria</taxon>
        <taxon>Pseudomonadales</taxon>
        <taxon>Pseudomonadaceae</taxon>
        <taxon>Pseudomonas</taxon>
    </lineage>
</organism>
<reference evidence="2 3" key="1">
    <citation type="submission" date="2019-09" db="EMBL/GenBank/DDBJ databases">
        <authorList>
            <person name="Chandra G."/>
            <person name="Truman W A."/>
        </authorList>
    </citation>
    <scope>NUCLEOTIDE SEQUENCE [LARGE SCALE GENOMIC DNA]</scope>
    <source>
        <strain evidence="2">PS710</strain>
    </source>
</reference>
<gene>
    <name evidence="2" type="ORF">PS710_02200</name>
</gene>
<dbReference type="SUPFAM" id="SSF160544">
    <property type="entry name" value="EscU C-terminal domain-like"/>
    <property type="match status" value="1"/>
</dbReference>
<evidence type="ECO:0000313" key="2">
    <source>
        <dbReference type="EMBL" id="VVN95076.1"/>
    </source>
</evidence>
<dbReference type="Proteomes" id="UP000381093">
    <property type="component" value="Unassembled WGS sequence"/>
</dbReference>
<dbReference type="GO" id="GO:0016020">
    <property type="term" value="C:membrane"/>
    <property type="evidence" value="ECO:0007669"/>
    <property type="project" value="InterPro"/>
</dbReference>
<evidence type="ECO:0000313" key="3">
    <source>
        <dbReference type="Proteomes" id="UP000381093"/>
    </source>
</evidence>
<comment type="similarity">
    <text evidence="1">Belongs to the type III secretion exporter family.</text>
</comment>
<evidence type="ECO:0000256" key="1">
    <source>
        <dbReference type="ARBA" id="ARBA00010690"/>
    </source>
</evidence>
<accession>A0A5E7BSK4</accession>
<proteinExistence type="inferred from homology"/>
<dbReference type="GO" id="GO:0009306">
    <property type="term" value="P:protein secretion"/>
    <property type="evidence" value="ECO:0007669"/>
    <property type="project" value="InterPro"/>
</dbReference>
<dbReference type="AlphaFoldDB" id="A0A5E7BSK4"/>
<dbReference type="Gene3D" id="3.40.1690.10">
    <property type="entry name" value="secretion proteins EscU"/>
    <property type="match status" value="1"/>
</dbReference>
<dbReference type="Pfam" id="PF01312">
    <property type="entry name" value="Bac_export_2"/>
    <property type="match status" value="1"/>
</dbReference>